<name>A0A4Y1RUQ8_PRUDU</name>
<feature type="compositionally biased region" description="Basic and acidic residues" evidence="1">
    <location>
        <begin position="15"/>
        <end position="24"/>
    </location>
</feature>
<reference evidence="2" key="1">
    <citation type="journal article" date="2019" name="Science">
        <title>Mutation of a bHLH transcription factor allowed almond domestication.</title>
        <authorList>
            <person name="Sanchez-Perez R."/>
            <person name="Pavan S."/>
            <person name="Mazzeo R."/>
            <person name="Moldovan C."/>
            <person name="Aiese Cigliano R."/>
            <person name="Del Cueto J."/>
            <person name="Ricciardi F."/>
            <person name="Lotti C."/>
            <person name="Ricciardi L."/>
            <person name="Dicenta F."/>
            <person name="Lopez-Marques R.L."/>
            <person name="Lindberg Moller B."/>
        </authorList>
    </citation>
    <scope>NUCLEOTIDE SEQUENCE</scope>
</reference>
<feature type="non-terminal residue" evidence="2">
    <location>
        <position position="1"/>
    </location>
</feature>
<feature type="compositionally biased region" description="Polar residues" evidence="1">
    <location>
        <begin position="25"/>
        <end position="41"/>
    </location>
</feature>
<evidence type="ECO:0000313" key="2">
    <source>
        <dbReference type="EMBL" id="BBH08081.1"/>
    </source>
</evidence>
<feature type="region of interest" description="Disordered" evidence="1">
    <location>
        <begin position="13"/>
        <end position="41"/>
    </location>
</feature>
<evidence type="ECO:0000256" key="1">
    <source>
        <dbReference type="SAM" id="MobiDB-lite"/>
    </source>
</evidence>
<organism evidence="2">
    <name type="scientific">Prunus dulcis</name>
    <name type="common">Almond</name>
    <name type="synonym">Amygdalus dulcis</name>
    <dbReference type="NCBI Taxonomy" id="3755"/>
    <lineage>
        <taxon>Eukaryota</taxon>
        <taxon>Viridiplantae</taxon>
        <taxon>Streptophyta</taxon>
        <taxon>Embryophyta</taxon>
        <taxon>Tracheophyta</taxon>
        <taxon>Spermatophyta</taxon>
        <taxon>Magnoliopsida</taxon>
        <taxon>eudicotyledons</taxon>
        <taxon>Gunneridae</taxon>
        <taxon>Pentapetalae</taxon>
        <taxon>rosids</taxon>
        <taxon>fabids</taxon>
        <taxon>Rosales</taxon>
        <taxon>Rosaceae</taxon>
        <taxon>Amygdaloideae</taxon>
        <taxon>Amygdaleae</taxon>
        <taxon>Prunus</taxon>
    </lineage>
</organism>
<accession>A0A4Y1RUQ8</accession>
<sequence>ILWSLNQAPRHQLTSKRDLQEVQRARTTSSRRAQGSTTGPFSNFRAFLLMCKYFGIEPVTRETLPKGN</sequence>
<proteinExistence type="predicted"/>
<gene>
    <name evidence="2" type="ORF">Prudu_020172</name>
</gene>
<dbReference type="AlphaFoldDB" id="A0A4Y1RUQ8"/>
<dbReference type="EMBL" id="AP019303">
    <property type="protein sequence ID" value="BBH08081.1"/>
    <property type="molecule type" value="Genomic_DNA"/>
</dbReference>
<protein>
    <submittedName>
        <fullName evidence="2">Uncharacterized protein</fullName>
    </submittedName>
</protein>